<dbReference type="EMBL" id="JAERRK010000077">
    <property type="protein sequence ID" value="MBL1087760.1"/>
    <property type="molecule type" value="Genomic_DNA"/>
</dbReference>
<dbReference type="Pfam" id="PF00501">
    <property type="entry name" value="AMP-binding"/>
    <property type="match status" value="1"/>
</dbReference>
<reference evidence="2" key="1">
    <citation type="submission" date="2021-01" db="EMBL/GenBank/DDBJ databases">
        <title>WGS of actinomycetes isolated from Thailand.</title>
        <authorList>
            <person name="Thawai C."/>
        </authorList>
    </citation>
    <scope>NUCLEOTIDE SEQUENCE</scope>
    <source>
        <strain evidence="2">RCU-197</strain>
    </source>
</reference>
<dbReference type="Gene3D" id="3.40.50.980">
    <property type="match status" value="2"/>
</dbReference>
<sequence>YPAERMAFMVADAAPVVVLTSDGVDVGDVGGADVVVLDEPAVIRQVAKQPATDVADGERGVPLRVEHPAYVIYTSGSTGRPKGVVVTHHGIAHLTASEIDRFDVDATSRVLQFSSPSFDASVLEVCMSLLAGSALVVPTTDVLAGEELGSLLAEARITHALISPMALASVPPVELPDFRSLVVGGEATGADL</sequence>
<organism evidence="2 3">
    <name type="scientific">Streptomyces actinomycinicus</name>
    <dbReference type="NCBI Taxonomy" id="1695166"/>
    <lineage>
        <taxon>Bacteria</taxon>
        <taxon>Bacillati</taxon>
        <taxon>Actinomycetota</taxon>
        <taxon>Actinomycetes</taxon>
        <taxon>Kitasatosporales</taxon>
        <taxon>Streptomycetaceae</taxon>
        <taxon>Streptomyces</taxon>
    </lineage>
</organism>
<dbReference type="PANTHER" id="PTHR45527">
    <property type="entry name" value="NONRIBOSOMAL PEPTIDE SYNTHETASE"/>
    <property type="match status" value="1"/>
</dbReference>
<dbReference type="SUPFAM" id="SSF56801">
    <property type="entry name" value="Acetyl-CoA synthetase-like"/>
    <property type="match status" value="1"/>
</dbReference>
<protein>
    <submittedName>
        <fullName evidence="2">AMP-binding protein</fullName>
    </submittedName>
</protein>
<feature type="domain" description="AMP-dependent synthetase/ligase" evidence="1">
    <location>
        <begin position="1"/>
        <end position="190"/>
    </location>
</feature>
<gene>
    <name evidence="2" type="ORF">JK359_38560</name>
</gene>
<dbReference type="GO" id="GO:0005737">
    <property type="term" value="C:cytoplasm"/>
    <property type="evidence" value="ECO:0007669"/>
    <property type="project" value="TreeGrafter"/>
</dbReference>
<dbReference type="PANTHER" id="PTHR45527:SF1">
    <property type="entry name" value="FATTY ACID SYNTHASE"/>
    <property type="match status" value="1"/>
</dbReference>
<dbReference type="GO" id="GO:0043041">
    <property type="term" value="P:amino acid activation for nonribosomal peptide biosynthetic process"/>
    <property type="evidence" value="ECO:0007669"/>
    <property type="project" value="TreeGrafter"/>
</dbReference>
<evidence type="ECO:0000259" key="1">
    <source>
        <dbReference type="Pfam" id="PF00501"/>
    </source>
</evidence>
<feature type="non-terminal residue" evidence="2">
    <location>
        <position position="1"/>
    </location>
</feature>
<name>A0A937JRH0_9ACTN</name>
<proteinExistence type="predicted"/>
<dbReference type="RefSeq" id="WP_201844403.1">
    <property type="nucleotide sequence ID" value="NZ_JAERRK010000077.1"/>
</dbReference>
<dbReference type="InterPro" id="IPR000873">
    <property type="entry name" value="AMP-dep_synth/lig_dom"/>
</dbReference>
<dbReference type="PROSITE" id="PS00455">
    <property type="entry name" value="AMP_BINDING"/>
    <property type="match status" value="1"/>
</dbReference>
<comment type="caution">
    <text evidence="2">The sequence shown here is derived from an EMBL/GenBank/DDBJ whole genome shotgun (WGS) entry which is preliminary data.</text>
</comment>
<accession>A0A937JRH0</accession>
<keyword evidence="3" id="KW-1185">Reference proteome</keyword>
<dbReference type="InterPro" id="IPR020845">
    <property type="entry name" value="AMP-binding_CS"/>
</dbReference>
<dbReference type="AlphaFoldDB" id="A0A937JRH0"/>
<dbReference type="GO" id="GO:0031177">
    <property type="term" value="F:phosphopantetheine binding"/>
    <property type="evidence" value="ECO:0007669"/>
    <property type="project" value="TreeGrafter"/>
</dbReference>
<evidence type="ECO:0000313" key="3">
    <source>
        <dbReference type="Proteomes" id="UP000661858"/>
    </source>
</evidence>
<dbReference type="GO" id="GO:0044550">
    <property type="term" value="P:secondary metabolite biosynthetic process"/>
    <property type="evidence" value="ECO:0007669"/>
    <property type="project" value="TreeGrafter"/>
</dbReference>
<dbReference type="PRINTS" id="PR00154">
    <property type="entry name" value="AMPBINDING"/>
</dbReference>
<dbReference type="InterPro" id="IPR020459">
    <property type="entry name" value="AMP-binding"/>
</dbReference>
<feature type="non-terminal residue" evidence="2">
    <location>
        <position position="192"/>
    </location>
</feature>
<dbReference type="Proteomes" id="UP000661858">
    <property type="component" value="Unassembled WGS sequence"/>
</dbReference>
<evidence type="ECO:0000313" key="2">
    <source>
        <dbReference type="EMBL" id="MBL1087760.1"/>
    </source>
</evidence>